<evidence type="ECO:0000313" key="2">
    <source>
        <dbReference type="EMBL" id="WXC83741.1"/>
    </source>
</evidence>
<keyword evidence="1" id="KW-0472">Membrane</keyword>
<keyword evidence="1" id="KW-0812">Transmembrane</keyword>
<reference evidence="2" key="2">
    <citation type="submission" date="2024-03" db="EMBL/GenBank/DDBJ databases">
        <authorList>
            <person name="Bromfield E.S.P."/>
            <person name="Cloutier S."/>
        </authorList>
    </citation>
    <scope>NUCLEOTIDE SEQUENCE</scope>
    <source>
        <strain evidence="2">5S5</strain>
    </source>
</reference>
<feature type="transmembrane region" description="Helical" evidence="1">
    <location>
        <begin position="80"/>
        <end position="98"/>
    </location>
</feature>
<dbReference type="RefSeq" id="WP_338821554.1">
    <property type="nucleotide sequence ID" value="NZ_CP147708.1"/>
</dbReference>
<dbReference type="Proteomes" id="UP001432046">
    <property type="component" value="Chromosome"/>
</dbReference>
<gene>
    <name evidence="2" type="ORF">WDK88_20245</name>
</gene>
<name>A0ABZ2PAQ5_9BRAD</name>
<sequence>MRVDFKIAIILALAALPAGAALMVAPEYLHLSGIAVPLTFWSGIALTVILIVIAIIIALRAELESPRSVGRWGLKRMWPQYLMVFAGCLFFVGLVAFLQKNVEKPNGDNVHEIPKQSGPKPSASILPPSLLTLFMTDFKRRDGMIWEAVADVDLVREGKKTGSYRLFYKILNDFVANSKFMAIFVPEATEGSDVMSFLAENYQGYFTDIEKQHWAVAGSPGMSDAINTKDLPFSGRLYVYHEAPYSLERLAAYAKLFREHGATVQFRGPEYVVAVWQSMRAGDVKPLPVYTIVDGVPKETSPAH</sequence>
<accession>A0ABZ2PAQ5</accession>
<feature type="transmembrane region" description="Helical" evidence="1">
    <location>
        <begin position="39"/>
        <end position="59"/>
    </location>
</feature>
<proteinExistence type="predicted"/>
<evidence type="ECO:0000313" key="3">
    <source>
        <dbReference type="Proteomes" id="UP001432046"/>
    </source>
</evidence>
<evidence type="ECO:0000256" key="1">
    <source>
        <dbReference type="SAM" id="Phobius"/>
    </source>
</evidence>
<keyword evidence="1" id="KW-1133">Transmembrane helix</keyword>
<keyword evidence="3" id="KW-1185">Reference proteome</keyword>
<dbReference type="EMBL" id="CP147711">
    <property type="protein sequence ID" value="WXC83741.1"/>
    <property type="molecule type" value="Genomic_DNA"/>
</dbReference>
<protein>
    <submittedName>
        <fullName evidence="2">Uncharacterized protein</fullName>
    </submittedName>
</protein>
<organism evidence="2 3">
    <name type="scientific">Bradyrhizobium septentrionale</name>
    <dbReference type="NCBI Taxonomy" id="1404411"/>
    <lineage>
        <taxon>Bacteria</taxon>
        <taxon>Pseudomonadati</taxon>
        <taxon>Pseudomonadota</taxon>
        <taxon>Alphaproteobacteria</taxon>
        <taxon>Hyphomicrobiales</taxon>
        <taxon>Nitrobacteraceae</taxon>
        <taxon>Bradyrhizobium</taxon>
    </lineage>
</organism>
<reference evidence="2" key="1">
    <citation type="journal article" date="2021" name="Int. J. Syst. Evol. Microbiol.">
        <title>Bradyrhizobium septentrionale sp. nov. (sv. septentrionale) and Bradyrhizobium quebecense sp. nov. (sv. septentrionale) associated with legumes native to Canada possess rearranged symbiosis genes and numerous insertion sequences.</title>
        <authorList>
            <person name="Bromfield E.S.P."/>
            <person name="Cloutier S."/>
        </authorList>
    </citation>
    <scope>NUCLEOTIDE SEQUENCE</scope>
    <source>
        <strain evidence="2">5S5</strain>
    </source>
</reference>